<comment type="caution">
    <text evidence="1">The sequence shown here is derived from an EMBL/GenBank/DDBJ whole genome shotgun (WGS) entry which is preliminary data.</text>
</comment>
<name>X1PLP5_9ZZZZ</name>
<gene>
    <name evidence="1" type="ORF">S06H3_30914</name>
</gene>
<reference evidence="1" key="1">
    <citation type="journal article" date="2014" name="Front. Microbiol.">
        <title>High frequency of phylogenetically diverse reductive dehalogenase-homologous genes in deep subseafloor sedimentary metagenomes.</title>
        <authorList>
            <person name="Kawai M."/>
            <person name="Futagami T."/>
            <person name="Toyoda A."/>
            <person name="Takaki Y."/>
            <person name="Nishi S."/>
            <person name="Hori S."/>
            <person name="Arai W."/>
            <person name="Tsubouchi T."/>
            <person name="Morono Y."/>
            <person name="Uchiyama I."/>
            <person name="Ito T."/>
            <person name="Fujiyama A."/>
            <person name="Inagaki F."/>
            <person name="Takami H."/>
        </authorList>
    </citation>
    <scope>NUCLEOTIDE SEQUENCE</scope>
    <source>
        <strain evidence="1">Expedition CK06-06</strain>
    </source>
</reference>
<protein>
    <recommendedName>
        <fullName evidence="2">TRASH domain-containing protein</fullName>
    </recommendedName>
</protein>
<dbReference type="EMBL" id="BARV01018251">
    <property type="protein sequence ID" value="GAI31794.1"/>
    <property type="molecule type" value="Genomic_DNA"/>
</dbReference>
<dbReference type="AlphaFoldDB" id="X1PLP5"/>
<evidence type="ECO:0008006" key="2">
    <source>
        <dbReference type="Google" id="ProtNLM"/>
    </source>
</evidence>
<proteinExistence type="predicted"/>
<accession>X1PLP5</accession>
<organism evidence="1">
    <name type="scientific">marine sediment metagenome</name>
    <dbReference type="NCBI Taxonomy" id="412755"/>
    <lineage>
        <taxon>unclassified sequences</taxon>
        <taxon>metagenomes</taxon>
        <taxon>ecological metagenomes</taxon>
    </lineage>
</organism>
<evidence type="ECO:0000313" key="1">
    <source>
        <dbReference type="EMBL" id="GAI31794.1"/>
    </source>
</evidence>
<sequence length="74" mass="8612">MSKREYIEKIPAKEIKHKLIICDNPNCESVIIDNGYLITEGHLQTGSLKGELLDFCDEKCLKKYKKLTERIKDE</sequence>